<accession>A0A8K0TJA5</accession>
<sequence length="302" mass="33700">SSNCQRPDSAIGLSSAYEASGVSLASTTTTVPESIYDCHVVEEMQFPKKEFSVFRIDTAMQQHRRTMHAFFKKIDIGELLPLEVRDAKDVLDVGTGAGDWVLDLCDAHPEAKVFGTDVAAIQPDSTPDMAFFYIDDANTPWWAWDDRFNFVHMRGMNGAIKTWGVTLHAAFRCLQPGGVIEISDLSYHPPATICPVSVWHHWSWLLSVLTEAAGLDVDIHRGDRALQELRDVGYKFLRQPQDQYLITAGGSIEDECLLVGVVAEMKGILTRALEFIPHSLSREELMGRLEGEVLRHGVCVRL</sequence>
<dbReference type="EMBL" id="JAGPXD010000003">
    <property type="protein sequence ID" value="KAH7363617.1"/>
    <property type="molecule type" value="Genomic_DNA"/>
</dbReference>
<evidence type="ECO:0000313" key="3">
    <source>
        <dbReference type="Proteomes" id="UP000813385"/>
    </source>
</evidence>
<protein>
    <submittedName>
        <fullName evidence="2">S-adenosyl-L-methionine-dependent methyltransferase</fullName>
    </submittedName>
</protein>
<dbReference type="OrthoDB" id="2013972at2759"/>
<keyword evidence="2" id="KW-0489">Methyltransferase</keyword>
<dbReference type="Gene3D" id="3.40.50.150">
    <property type="entry name" value="Vaccinia Virus protein VP39"/>
    <property type="match status" value="1"/>
</dbReference>
<dbReference type="Pfam" id="PF13489">
    <property type="entry name" value="Methyltransf_23"/>
    <property type="match status" value="1"/>
</dbReference>
<keyword evidence="2" id="KW-0808">Transferase</keyword>
<dbReference type="Proteomes" id="UP000813385">
    <property type="component" value="Unassembled WGS sequence"/>
</dbReference>
<organism evidence="2 3">
    <name type="scientific">Plectosphaerella cucumerina</name>
    <dbReference type="NCBI Taxonomy" id="40658"/>
    <lineage>
        <taxon>Eukaryota</taxon>
        <taxon>Fungi</taxon>
        <taxon>Dikarya</taxon>
        <taxon>Ascomycota</taxon>
        <taxon>Pezizomycotina</taxon>
        <taxon>Sordariomycetes</taxon>
        <taxon>Hypocreomycetidae</taxon>
        <taxon>Glomerellales</taxon>
        <taxon>Plectosphaerellaceae</taxon>
        <taxon>Plectosphaerella</taxon>
    </lineage>
</organism>
<comment type="similarity">
    <text evidence="1">Belongs to the methyltransferase superfamily. LaeA methyltransferase family.</text>
</comment>
<proteinExistence type="inferred from homology"/>
<evidence type="ECO:0000313" key="2">
    <source>
        <dbReference type="EMBL" id="KAH7363617.1"/>
    </source>
</evidence>
<comment type="caution">
    <text evidence="2">The sequence shown here is derived from an EMBL/GenBank/DDBJ whole genome shotgun (WGS) entry which is preliminary data.</text>
</comment>
<feature type="non-terminal residue" evidence="2">
    <location>
        <position position="302"/>
    </location>
</feature>
<dbReference type="InterPro" id="IPR029063">
    <property type="entry name" value="SAM-dependent_MTases_sf"/>
</dbReference>
<reference evidence="2" key="1">
    <citation type="journal article" date="2021" name="Nat. Commun.">
        <title>Genetic determinants of endophytism in the Arabidopsis root mycobiome.</title>
        <authorList>
            <person name="Mesny F."/>
            <person name="Miyauchi S."/>
            <person name="Thiergart T."/>
            <person name="Pickel B."/>
            <person name="Atanasova L."/>
            <person name="Karlsson M."/>
            <person name="Huettel B."/>
            <person name="Barry K.W."/>
            <person name="Haridas S."/>
            <person name="Chen C."/>
            <person name="Bauer D."/>
            <person name="Andreopoulos W."/>
            <person name="Pangilinan J."/>
            <person name="LaButti K."/>
            <person name="Riley R."/>
            <person name="Lipzen A."/>
            <person name="Clum A."/>
            <person name="Drula E."/>
            <person name="Henrissat B."/>
            <person name="Kohler A."/>
            <person name="Grigoriev I.V."/>
            <person name="Martin F.M."/>
            <person name="Hacquard S."/>
        </authorList>
    </citation>
    <scope>NUCLEOTIDE SEQUENCE</scope>
    <source>
        <strain evidence="2">MPI-CAGE-AT-0016</strain>
    </source>
</reference>
<dbReference type="SUPFAM" id="SSF53335">
    <property type="entry name" value="S-adenosyl-L-methionine-dependent methyltransferases"/>
    <property type="match status" value="1"/>
</dbReference>
<dbReference type="PANTHER" id="PTHR43591:SF105">
    <property type="entry name" value="METHYLTRANSFERASE DOMAIN-CONTAINING PROTEIN-RELATED"/>
    <property type="match status" value="1"/>
</dbReference>
<dbReference type="PANTHER" id="PTHR43591">
    <property type="entry name" value="METHYLTRANSFERASE"/>
    <property type="match status" value="1"/>
</dbReference>
<dbReference type="GO" id="GO:0032259">
    <property type="term" value="P:methylation"/>
    <property type="evidence" value="ECO:0007669"/>
    <property type="project" value="UniProtKB-KW"/>
</dbReference>
<name>A0A8K0TJA5_9PEZI</name>
<feature type="non-terminal residue" evidence="2">
    <location>
        <position position="1"/>
    </location>
</feature>
<keyword evidence="3" id="KW-1185">Reference proteome</keyword>
<dbReference type="AlphaFoldDB" id="A0A8K0TJA5"/>
<gene>
    <name evidence="2" type="ORF">B0T11DRAFT_354042</name>
</gene>
<dbReference type="GO" id="GO:0008168">
    <property type="term" value="F:methyltransferase activity"/>
    <property type="evidence" value="ECO:0007669"/>
    <property type="project" value="UniProtKB-KW"/>
</dbReference>
<evidence type="ECO:0000256" key="1">
    <source>
        <dbReference type="ARBA" id="ARBA00038158"/>
    </source>
</evidence>